<reference evidence="2" key="1">
    <citation type="journal article" date="2023" name="Front. Plant Sci.">
        <title>Chromosomal-level genome assembly of Melastoma candidum provides insights into trichome evolution.</title>
        <authorList>
            <person name="Zhong Y."/>
            <person name="Wu W."/>
            <person name="Sun C."/>
            <person name="Zou P."/>
            <person name="Liu Y."/>
            <person name="Dai S."/>
            <person name="Zhou R."/>
        </authorList>
    </citation>
    <scope>NUCLEOTIDE SEQUENCE [LARGE SCALE GENOMIC DNA]</scope>
</reference>
<protein>
    <submittedName>
        <fullName evidence="1">Uncharacterized protein</fullName>
    </submittedName>
</protein>
<evidence type="ECO:0000313" key="2">
    <source>
        <dbReference type="Proteomes" id="UP001057402"/>
    </source>
</evidence>
<keyword evidence="2" id="KW-1185">Reference proteome</keyword>
<comment type="caution">
    <text evidence="1">The sequence shown here is derived from an EMBL/GenBank/DDBJ whole genome shotgun (WGS) entry which is preliminary data.</text>
</comment>
<dbReference type="EMBL" id="CM042886">
    <property type="protein sequence ID" value="KAI4339807.1"/>
    <property type="molecule type" value="Genomic_DNA"/>
</dbReference>
<accession>A0ACB9NT71</accession>
<evidence type="ECO:0000313" key="1">
    <source>
        <dbReference type="EMBL" id="KAI4339807.1"/>
    </source>
</evidence>
<gene>
    <name evidence="1" type="ORF">MLD38_024707</name>
</gene>
<name>A0ACB9NT71_9MYRT</name>
<dbReference type="Proteomes" id="UP001057402">
    <property type="component" value="Chromosome 7"/>
</dbReference>
<organism evidence="1 2">
    <name type="scientific">Melastoma candidum</name>
    <dbReference type="NCBI Taxonomy" id="119954"/>
    <lineage>
        <taxon>Eukaryota</taxon>
        <taxon>Viridiplantae</taxon>
        <taxon>Streptophyta</taxon>
        <taxon>Embryophyta</taxon>
        <taxon>Tracheophyta</taxon>
        <taxon>Spermatophyta</taxon>
        <taxon>Magnoliopsida</taxon>
        <taxon>eudicotyledons</taxon>
        <taxon>Gunneridae</taxon>
        <taxon>Pentapetalae</taxon>
        <taxon>rosids</taxon>
        <taxon>malvids</taxon>
        <taxon>Myrtales</taxon>
        <taxon>Melastomataceae</taxon>
        <taxon>Melastomatoideae</taxon>
        <taxon>Melastomateae</taxon>
        <taxon>Melastoma</taxon>
    </lineage>
</organism>
<sequence length="275" mass="29464">MKFGEETGTDHGGGWLGFSLSPRNGVSAAEHSPAAGLLSHQSYSDPPLFFGVCGENGGGYSSSLSVMPLKSDGSPFLSEAMSRPRTGSQSVSTPKLEDFLGGTVEAPSVIPLGLDTSMYYQQNQPQSQFFWYPHDFTPASAMFQPALTDDGVLGNQHPPVQVVSSGESVGAIGCADLQHLSLSMSPGSQLSCVTAPRQISPGGTDCVAAMEITKKRAMAKQTTVHRKSIDSFGQRTSQYRGVTRHRWTGRYEAHLWDNSCKKEGQSRKGRQGDLS</sequence>
<proteinExistence type="predicted"/>